<keyword evidence="2" id="KW-0732">Signal</keyword>
<comment type="similarity">
    <text evidence="1">Belongs to the leucine-binding protein family.</text>
</comment>
<dbReference type="Proteomes" id="UP000094313">
    <property type="component" value="Chromosome"/>
</dbReference>
<evidence type="ECO:0000256" key="1">
    <source>
        <dbReference type="ARBA" id="ARBA00010062"/>
    </source>
</evidence>
<accession>A0A1D7QP81</accession>
<evidence type="ECO:0000259" key="3">
    <source>
        <dbReference type="Pfam" id="PF13458"/>
    </source>
</evidence>
<dbReference type="SUPFAM" id="SSF53822">
    <property type="entry name" value="Periplasmic binding protein-like I"/>
    <property type="match status" value="1"/>
</dbReference>
<sequence length="364" mass="40607">MDGIHTFLKHRGLSNEIECITASIGYGTDTALIQQEAERLILEHRVDLLVIFADYPVVECLFPVVTSLNKLLIIVNHGAKYPPSWAASPNVIHHSLNNASNCWLTGKLAAKENKSAALVSSFYDGGYSITHAIAASFMDDSGQIAFNFVGHQQKEQFNTKPLISFLKTKPEVDSLLATLSGELGPELYLQLREQAADKNLKLYACPVLLEESLYEGNLNPEESIAVSGYTSWFKASEEEENQAYCQTFKKETNREPDSFGVLGWDTGLMLKTILEISEDKALDAKTIVQHPDLQKLRGAKGEMRLHAYTQHYISPVHYLHSGVGKEVSKHHDLSLEMVEASFNELINFEIQGPSSQWLNTYLCS</sequence>
<name>A0A1D7QP81_9SPHI</name>
<dbReference type="Gene3D" id="3.40.50.2300">
    <property type="match status" value="2"/>
</dbReference>
<evidence type="ECO:0000313" key="4">
    <source>
        <dbReference type="EMBL" id="AOM80467.1"/>
    </source>
</evidence>
<dbReference type="InterPro" id="IPR028082">
    <property type="entry name" value="Peripla_BP_I"/>
</dbReference>
<keyword evidence="5" id="KW-1185">Reference proteome</keyword>
<dbReference type="Pfam" id="PF13458">
    <property type="entry name" value="Peripla_BP_6"/>
    <property type="match status" value="1"/>
</dbReference>
<protein>
    <recommendedName>
        <fullName evidence="3">Leucine-binding protein domain-containing protein</fullName>
    </recommendedName>
</protein>
<proteinExistence type="inferred from homology"/>
<gene>
    <name evidence="4" type="ORF">BFS30_26880</name>
</gene>
<feature type="domain" description="Leucine-binding protein" evidence="3">
    <location>
        <begin position="26"/>
        <end position="306"/>
    </location>
</feature>
<dbReference type="InterPro" id="IPR028081">
    <property type="entry name" value="Leu-bd"/>
</dbReference>
<reference evidence="4 5" key="1">
    <citation type="submission" date="2016-08" db="EMBL/GenBank/DDBJ databases">
        <authorList>
            <person name="Seilhamer J.J."/>
        </authorList>
    </citation>
    <scope>NUCLEOTIDE SEQUENCE [LARGE SCALE GENOMIC DNA]</scope>
    <source>
        <strain evidence="4 5">DX4</strain>
    </source>
</reference>
<organism evidence="4 5">
    <name type="scientific">Pedobacter steynii</name>
    <dbReference type="NCBI Taxonomy" id="430522"/>
    <lineage>
        <taxon>Bacteria</taxon>
        <taxon>Pseudomonadati</taxon>
        <taxon>Bacteroidota</taxon>
        <taxon>Sphingobacteriia</taxon>
        <taxon>Sphingobacteriales</taxon>
        <taxon>Sphingobacteriaceae</taxon>
        <taxon>Pedobacter</taxon>
    </lineage>
</organism>
<evidence type="ECO:0000313" key="5">
    <source>
        <dbReference type="Proteomes" id="UP000094313"/>
    </source>
</evidence>
<dbReference type="KEGG" id="psty:BFS30_26880"/>
<dbReference type="AlphaFoldDB" id="A0A1D7QP81"/>
<dbReference type="EMBL" id="CP017141">
    <property type="protein sequence ID" value="AOM80467.1"/>
    <property type="molecule type" value="Genomic_DNA"/>
</dbReference>
<evidence type="ECO:0000256" key="2">
    <source>
        <dbReference type="ARBA" id="ARBA00022729"/>
    </source>
</evidence>